<dbReference type="CDD" id="cd07377">
    <property type="entry name" value="WHTH_GntR"/>
    <property type="match status" value="1"/>
</dbReference>
<dbReference type="InterPro" id="IPR036390">
    <property type="entry name" value="WH_DNA-bd_sf"/>
</dbReference>
<dbReference type="InterPro" id="IPR036388">
    <property type="entry name" value="WH-like_DNA-bd_sf"/>
</dbReference>
<evidence type="ECO:0000313" key="5">
    <source>
        <dbReference type="EMBL" id="GAA5171213.1"/>
    </source>
</evidence>
<evidence type="ECO:0000256" key="3">
    <source>
        <dbReference type="ARBA" id="ARBA00023163"/>
    </source>
</evidence>
<dbReference type="Pfam" id="PF00392">
    <property type="entry name" value="GntR"/>
    <property type="match status" value="1"/>
</dbReference>
<dbReference type="Pfam" id="PF07729">
    <property type="entry name" value="FCD"/>
    <property type="match status" value="1"/>
</dbReference>
<dbReference type="PRINTS" id="PR00035">
    <property type="entry name" value="HTHGNTR"/>
</dbReference>
<dbReference type="Proteomes" id="UP001500074">
    <property type="component" value="Unassembled WGS sequence"/>
</dbReference>
<evidence type="ECO:0000256" key="1">
    <source>
        <dbReference type="ARBA" id="ARBA00023015"/>
    </source>
</evidence>
<dbReference type="EMBL" id="BAABKI010000009">
    <property type="protein sequence ID" value="GAA5171213.1"/>
    <property type="molecule type" value="Genomic_DNA"/>
</dbReference>
<sequence>MTPSLLALWEEQPESNVRQRLYAVLRQSIIRMTLAPGQALSEKEIAETFAVSRQPVREAFIRLSEAGLVEVRPQRGTYVVPISQAAVMEARFVREALEAAVARSAAEQGLSKAVLDELRELIVRQKRCTDSDDHDRFYRLDEAFHRTLSLGAGHDAAWGVTQEVKAQLDRVRYLSVPDATPIATLIEQHTAILDSVAAGDADAAERAVKAHMREILRSLPELIARHPGLFDAASAPLFATGDPA</sequence>
<comment type="caution">
    <text evidence="5">The sequence shown here is derived from an EMBL/GenBank/DDBJ whole genome shotgun (WGS) entry which is preliminary data.</text>
</comment>
<keyword evidence="2" id="KW-0238">DNA-binding</keyword>
<evidence type="ECO:0000256" key="2">
    <source>
        <dbReference type="ARBA" id="ARBA00023125"/>
    </source>
</evidence>
<dbReference type="SMART" id="SM00895">
    <property type="entry name" value="FCD"/>
    <property type="match status" value="1"/>
</dbReference>
<organism evidence="5 6">
    <name type="scientific">Modicisalibacter zincidurans</name>
    <dbReference type="NCBI Taxonomy" id="1178777"/>
    <lineage>
        <taxon>Bacteria</taxon>
        <taxon>Pseudomonadati</taxon>
        <taxon>Pseudomonadota</taxon>
        <taxon>Gammaproteobacteria</taxon>
        <taxon>Oceanospirillales</taxon>
        <taxon>Halomonadaceae</taxon>
        <taxon>Modicisalibacter</taxon>
    </lineage>
</organism>
<dbReference type="SUPFAM" id="SSF46785">
    <property type="entry name" value="Winged helix' DNA-binding domain"/>
    <property type="match status" value="1"/>
</dbReference>
<dbReference type="PROSITE" id="PS50949">
    <property type="entry name" value="HTH_GNTR"/>
    <property type="match status" value="1"/>
</dbReference>
<reference evidence="6" key="1">
    <citation type="journal article" date="2019" name="Int. J. Syst. Evol. Microbiol.">
        <title>The Global Catalogue of Microorganisms (GCM) 10K type strain sequencing project: providing services to taxonomists for standard genome sequencing and annotation.</title>
        <authorList>
            <consortium name="The Broad Institute Genomics Platform"/>
            <consortium name="The Broad Institute Genome Sequencing Center for Infectious Disease"/>
            <person name="Wu L."/>
            <person name="Ma J."/>
        </authorList>
    </citation>
    <scope>NUCLEOTIDE SEQUENCE [LARGE SCALE GENOMIC DNA]</scope>
    <source>
        <strain evidence="6">JCM 18472</strain>
    </source>
</reference>
<dbReference type="InterPro" id="IPR000524">
    <property type="entry name" value="Tscrpt_reg_HTH_GntR"/>
</dbReference>
<evidence type="ECO:0000313" key="6">
    <source>
        <dbReference type="Proteomes" id="UP001500074"/>
    </source>
</evidence>
<evidence type="ECO:0000259" key="4">
    <source>
        <dbReference type="PROSITE" id="PS50949"/>
    </source>
</evidence>
<dbReference type="RefSeq" id="WP_031384646.1">
    <property type="nucleotide sequence ID" value="NZ_BAABKI010000009.1"/>
</dbReference>
<dbReference type="Gene3D" id="1.20.120.530">
    <property type="entry name" value="GntR ligand-binding domain-like"/>
    <property type="match status" value="1"/>
</dbReference>
<feature type="domain" description="HTH gntR-type" evidence="4">
    <location>
        <begin position="15"/>
        <end position="82"/>
    </location>
</feature>
<dbReference type="SMART" id="SM00345">
    <property type="entry name" value="HTH_GNTR"/>
    <property type="match status" value="1"/>
</dbReference>
<dbReference type="InterPro" id="IPR011711">
    <property type="entry name" value="GntR_C"/>
</dbReference>
<dbReference type="Gene3D" id="1.10.10.10">
    <property type="entry name" value="Winged helix-like DNA-binding domain superfamily/Winged helix DNA-binding domain"/>
    <property type="match status" value="1"/>
</dbReference>
<gene>
    <name evidence="5" type="ORF">GCM10023342_05590</name>
</gene>
<keyword evidence="6" id="KW-1185">Reference proteome</keyword>
<dbReference type="SUPFAM" id="SSF48008">
    <property type="entry name" value="GntR ligand-binding domain-like"/>
    <property type="match status" value="1"/>
</dbReference>
<accession>A0ABP9R510</accession>
<keyword evidence="1" id="KW-0805">Transcription regulation</keyword>
<dbReference type="InterPro" id="IPR008920">
    <property type="entry name" value="TF_FadR/GntR_C"/>
</dbReference>
<dbReference type="PANTHER" id="PTHR43537">
    <property type="entry name" value="TRANSCRIPTIONAL REGULATOR, GNTR FAMILY"/>
    <property type="match status" value="1"/>
</dbReference>
<keyword evidence="3" id="KW-0804">Transcription</keyword>
<dbReference type="PANTHER" id="PTHR43537:SF6">
    <property type="entry name" value="HTH-TYPE TRANSCRIPTIONAL REPRESSOR RSPR"/>
    <property type="match status" value="1"/>
</dbReference>
<name>A0ABP9R510_9GAMM</name>
<protein>
    <submittedName>
        <fullName evidence="5">GntR family transcriptional regulator</fullName>
    </submittedName>
</protein>
<proteinExistence type="predicted"/>